<evidence type="ECO:0000313" key="10">
    <source>
        <dbReference type="EMBL" id="BAF57289.1"/>
    </source>
</evidence>
<dbReference type="PANTHER" id="PTHR35923">
    <property type="entry name" value="MAJOR EXTRACELLULAR ENDOGLUCANASE"/>
    <property type="match status" value="1"/>
</dbReference>
<keyword evidence="8" id="KW-1133">Transmembrane helix</keyword>
<dbReference type="Gene3D" id="3.20.20.80">
    <property type="entry name" value="Glycosidases"/>
    <property type="match status" value="1"/>
</dbReference>
<keyword evidence="5" id="KW-0326">Glycosidase</keyword>
<dbReference type="InterPro" id="IPR017853">
    <property type="entry name" value="GH"/>
</dbReference>
<organism evidence="10">
    <name type="scientific">uncultured symbiotic protist of Reticulitermes speratus</name>
    <dbReference type="NCBI Taxonomy" id="403658"/>
    <lineage>
        <taxon>Eukaryota</taxon>
        <taxon>environmental samples</taxon>
    </lineage>
</organism>
<keyword evidence="8" id="KW-0472">Membrane</keyword>
<comment type="similarity">
    <text evidence="1">Belongs to the glycosyl hydrolase 5 (cellulase A) family.</text>
</comment>
<dbReference type="InterPro" id="IPR018087">
    <property type="entry name" value="Glyco_hydro_5_CS"/>
</dbReference>
<feature type="region of interest" description="Disordered" evidence="7">
    <location>
        <begin position="565"/>
        <end position="599"/>
    </location>
</feature>
<dbReference type="GO" id="GO:0030245">
    <property type="term" value="P:cellulose catabolic process"/>
    <property type="evidence" value="ECO:0007669"/>
    <property type="project" value="UniProtKB-KW"/>
</dbReference>
<dbReference type="PANTHER" id="PTHR35923:SF2">
    <property type="entry name" value="ENDOGLUCANASE"/>
    <property type="match status" value="1"/>
</dbReference>
<dbReference type="CAZy" id="GH5">
    <property type="family name" value="Glycoside Hydrolase Family 5"/>
</dbReference>
<proteinExistence type="evidence at transcript level"/>
<evidence type="ECO:0000256" key="3">
    <source>
        <dbReference type="ARBA" id="ARBA00023001"/>
    </source>
</evidence>
<feature type="transmembrane region" description="Helical" evidence="8">
    <location>
        <begin position="603"/>
        <end position="628"/>
    </location>
</feature>
<feature type="compositionally biased region" description="Low complexity" evidence="7">
    <location>
        <begin position="567"/>
        <end position="586"/>
    </location>
</feature>
<dbReference type="GO" id="GO:0004553">
    <property type="term" value="F:hydrolase activity, hydrolyzing O-glycosyl compounds"/>
    <property type="evidence" value="ECO:0007669"/>
    <property type="project" value="InterPro"/>
</dbReference>
<evidence type="ECO:0000256" key="6">
    <source>
        <dbReference type="ARBA" id="ARBA00023326"/>
    </source>
</evidence>
<keyword evidence="2 10" id="KW-0378">Hydrolase</keyword>
<keyword evidence="6" id="KW-0624">Polysaccharide degradation</keyword>
<dbReference type="InterPro" id="IPR001547">
    <property type="entry name" value="Glyco_hydro_5"/>
</dbReference>
<evidence type="ECO:0000256" key="1">
    <source>
        <dbReference type="ARBA" id="ARBA00005641"/>
    </source>
</evidence>
<feature type="domain" description="Glycoside hydrolase family 5" evidence="9">
    <location>
        <begin position="38"/>
        <end position="349"/>
    </location>
</feature>
<dbReference type="PROSITE" id="PS00659">
    <property type="entry name" value="GLYCOSYL_HYDROL_F5"/>
    <property type="match status" value="1"/>
</dbReference>
<accession>A4UWM9</accession>
<dbReference type="SUPFAM" id="SSF51445">
    <property type="entry name" value="(Trans)glycosidases"/>
    <property type="match status" value="1"/>
</dbReference>
<protein>
    <submittedName>
        <fullName evidence="10">Putative glycosyl hydrolase family5</fullName>
    </submittedName>
</protein>
<evidence type="ECO:0000256" key="8">
    <source>
        <dbReference type="SAM" id="Phobius"/>
    </source>
</evidence>
<dbReference type="AlphaFoldDB" id="A4UWM9"/>
<evidence type="ECO:0000256" key="5">
    <source>
        <dbReference type="ARBA" id="ARBA00023295"/>
    </source>
</evidence>
<reference evidence="10" key="1">
    <citation type="journal article" date="2010" name="PLoS ONE">
        <title>Phylogenetic analysis of cellulolytic enzyme genes from representative lineages of termites and a related cockroach.</title>
        <authorList>
            <person name="Todaka N."/>
            <person name="Inoue T."/>
            <person name="Saita K."/>
            <person name="Ohkuma M."/>
            <person name="Nalepa C.A."/>
            <person name="Lenz M."/>
            <person name="Kudo T."/>
            <person name="Moriya S."/>
        </authorList>
    </citation>
    <scope>NUCLEOTIDE SEQUENCE</scope>
</reference>
<evidence type="ECO:0000256" key="7">
    <source>
        <dbReference type="SAM" id="MobiDB-lite"/>
    </source>
</evidence>
<evidence type="ECO:0000256" key="4">
    <source>
        <dbReference type="ARBA" id="ARBA00023277"/>
    </source>
</evidence>
<keyword evidence="3" id="KW-0136">Cellulose degradation</keyword>
<name>A4UWM9_9EUKA</name>
<sequence length="686" mass="77624">MFGLFVCLTFASPLPGGYYHARGHDIVDETDTIVQLWGVNWWGAESGECFPTNKDWNLDELINQVDSKGFNTWRFPISADRVHEWIGDWAEYGAAEDYCKKNNLKWFEDLIEKLSAKGHKLIFDIHSLHGNTYRDNLWFKKGYGPDYIIEALEFLAEHFNESDTVIGLDLKNEPHGLCQNNHGYNYSENGLFDGDQPAFEGGDFGALVSTKWDNSSDDNNWKHFIETAGNRIHAKNPNLLILVEGIECYNGHTTWWGGNLEAVKDYPITLNVPNKVVYSPHDYPGEVNAGSGRGWFCDETNFNTMWTEAWLPYWDYIYLENIAPILIGEWGLKFEKEQGQWTERKWVEASCTPGKWHTTQFWENSHNDGWAAAYITGGSVTPGHWANKTEQLPERAVLKNLNYGVVLPPRTAQIGEWVHTYYTGNYEIHPECSKSCNSIEFVPFYAPDECVEGHWVIDFVKAEGVGENIQATTWFRNLTRLIHQQNLSQTFWSLNPGSDDTDPLIWTEWINGQEKFVWKEILLEVINGSILNSTELTTPPKEEHACPVDPPYDLETVYPSIVSSNPPKSSFETISSESENSSSQPEVVPPVDNPSNQNDGSNAGLIGGLVGGILALVAGALIAAYFILRKKKLPSEMSDGLEPESVAPNIPKQNNILTQENPLWEHDEFAQGDEFNEIDEIIPNSI</sequence>
<dbReference type="Pfam" id="PF00150">
    <property type="entry name" value="Cellulase"/>
    <property type="match status" value="1"/>
</dbReference>
<evidence type="ECO:0000259" key="9">
    <source>
        <dbReference type="Pfam" id="PF00150"/>
    </source>
</evidence>
<keyword evidence="4" id="KW-0119">Carbohydrate metabolism</keyword>
<dbReference type="EMBL" id="AB274530">
    <property type="protein sequence ID" value="BAF57289.1"/>
    <property type="molecule type" value="mRNA"/>
</dbReference>
<evidence type="ECO:0000256" key="2">
    <source>
        <dbReference type="ARBA" id="ARBA00022801"/>
    </source>
</evidence>
<keyword evidence="8" id="KW-0812">Transmembrane</keyword>